<comment type="caution">
    <text evidence="1">The sequence shown here is derived from an EMBL/GenBank/DDBJ whole genome shotgun (WGS) entry which is preliminary data.</text>
</comment>
<sequence length="238" mass="26363">MTAAYEDPAKTRMRLAVAIAIDQAGFSAVEEPIRVPLGDDSRLNGSLLGDAQSVDNEDIRTFYYLRPGNDAAVPKWIGNLARASHAANAGRVYMVVTEYVQDLVESCKETGAGLLRLTEDSQFELIVDYEETAPRTLEEARESHITELRRSMERRVELVRVDIEARHSQSAGIIAGMEGDAADRYMNQFDAEYRNLDDWGSDMSRRLDALGARSTTNEIGEVESLVQQGPPPIGDPDK</sequence>
<evidence type="ECO:0000313" key="1">
    <source>
        <dbReference type="EMBL" id="MFC5502072.1"/>
    </source>
</evidence>
<dbReference type="EMBL" id="JBHSMG010000001">
    <property type="protein sequence ID" value="MFC5502072.1"/>
    <property type="molecule type" value="Genomic_DNA"/>
</dbReference>
<protein>
    <submittedName>
        <fullName evidence="1">Uncharacterized protein</fullName>
    </submittedName>
</protein>
<dbReference type="Proteomes" id="UP001596039">
    <property type="component" value="Unassembled WGS sequence"/>
</dbReference>
<keyword evidence="2" id="KW-1185">Reference proteome</keyword>
<evidence type="ECO:0000313" key="2">
    <source>
        <dbReference type="Proteomes" id="UP001596039"/>
    </source>
</evidence>
<accession>A0ABW0NS74</accession>
<dbReference type="RefSeq" id="WP_386739730.1">
    <property type="nucleotide sequence ID" value="NZ_JBHSMG010000001.1"/>
</dbReference>
<name>A0ABW0NS74_9MICO</name>
<reference evidence="2" key="1">
    <citation type="journal article" date="2019" name="Int. J. Syst. Evol. Microbiol.">
        <title>The Global Catalogue of Microorganisms (GCM) 10K type strain sequencing project: providing services to taxonomists for standard genome sequencing and annotation.</title>
        <authorList>
            <consortium name="The Broad Institute Genomics Platform"/>
            <consortium name="The Broad Institute Genome Sequencing Center for Infectious Disease"/>
            <person name="Wu L."/>
            <person name="Ma J."/>
        </authorList>
    </citation>
    <scope>NUCLEOTIDE SEQUENCE [LARGE SCALE GENOMIC DNA]</scope>
    <source>
        <strain evidence="2">CGMCC 4.6997</strain>
    </source>
</reference>
<organism evidence="1 2">
    <name type="scientific">Lysinimonas soli</name>
    <dbReference type="NCBI Taxonomy" id="1074233"/>
    <lineage>
        <taxon>Bacteria</taxon>
        <taxon>Bacillati</taxon>
        <taxon>Actinomycetota</taxon>
        <taxon>Actinomycetes</taxon>
        <taxon>Micrococcales</taxon>
        <taxon>Microbacteriaceae</taxon>
        <taxon>Lysinimonas</taxon>
    </lineage>
</organism>
<proteinExistence type="predicted"/>
<gene>
    <name evidence="1" type="ORF">ACFPJ4_07445</name>
</gene>